<evidence type="ECO:0000313" key="3">
    <source>
        <dbReference type="WBParaSite" id="jg20189"/>
    </source>
</evidence>
<feature type="region of interest" description="Disordered" evidence="1">
    <location>
        <begin position="1"/>
        <end position="79"/>
    </location>
</feature>
<evidence type="ECO:0000256" key="1">
    <source>
        <dbReference type="SAM" id="MobiDB-lite"/>
    </source>
</evidence>
<organism evidence="2 3">
    <name type="scientific">Ditylenchus dipsaci</name>
    <dbReference type="NCBI Taxonomy" id="166011"/>
    <lineage>
        <taxon>Eukaryota</taxon>
        <taxon>Metazoa</taxon>
        <taxon>Ecdysozoa</taxon>
        <taxon>Nematoda</taxon>
        <taxon>Chromadorea</taxon>
        <taxon>Rhabditida</taxon>
        <taxon>Tylenchina</taxon>
        <taxon>Tylenchomorpha</taxon>
        <taxon>Sphaerularioidea</taxon>
        <taxon>Anguinidae</taxon>
        <taxon>Anguininae</taxon>
        <taxon>Ditylenchus</taxon>
    </lineage>
</organism>
<feature type="compositionally biased region" description="Polar residues" evidence="1">
    <location>
        <begin position="1"/>
        <end position="19"/>
    </location>
</feature>
<protein>
    <submittedName>
        <fullName evidence="3">Uncharacterized protein</fullName>
    </submittedName>
</protein>
<dbReference type="WBParaSite" id="jg20189">
    <property type="protein sequence ID" value="jg20189"/>
    <property type="gene ID" value="jg20189"/>
</dbReference>
<sequence length="117" mass="13235">MTSVFQKSNHQRQSSQVQQLIPKPDTANNYDHQFEESASPYSDVVECTSSSGSNRPVPVQQHKNNDDIHKGSTTTDSNAMRFSTLSDCSSYYGLPGTHTENETRYLCKNPYLRPIFE</sequence>
<reference evidence="3" key="1">
    <citation type="submission" date="2022-11" db="UniProtKB">
        <authorList>
            <consortium name="WormBaseParasite"/>
        </authorList>
    </citation>
    <scope>IDENTIFICATION</scope>
</reference>
<dbReference type="AlphaFoldDB" id="A0A915DJP1"/>
<keyword evidence="2" id="KW-1185">Reference proteome</keyword>
<accession>A0A915DJP1</accession>
<dbReference type="Proteomes" id="UP000887574">
    <property type="component" value="Unplaced"/>
</dbReference>
<proteinExistence type="predicted"/>
<evidence type="ECO:0000313" key="2">
    <source>
        <dbReference type="Proteomes" id="UP000887574"/>
    </source>
</evidence>
<name>A0A915DJP1_9BILA</name>